<evidence type="ECO:0000313" key="1">
    <source>
        <dbReference type="EMBL" id="KKN65969.1"/>
    </source>
</evidence>
<protein>
    <submittedName>
        <fullName evidence="1">Uncharacterized protein</fullName>
    </submittedName>
</protein>
<accession>A0A0F9SFZ2</accession>
<organism evidence="1">
    <name type="scientific">marine sediment metagenome</name>
    <dbReference type="NCBI Taxonomy" id="412755"/>
    <lineage>
        <taxon>unclassified sequences</taxon>
        <taxon>metagenomes</taxon>
        <taxon>ecological metagenomes</taxon>
    </lineage>
</organism>
<dbReference type="EMBL" id="LAZR01000513">
    <property type="protein sequence ID" value="KKN65969.1"/>
    <property type="molecule type" value="Genomic_DNA"/>
</dbReference>
<reference evidence="1" key="1">
    <citation type="journal article" date="2015" name="Nature">
        <title>Complex archaea that bridge the gap between prokaryotes and eukaryotes.</title>
        <authorList>
            <person name="Spang A."/>
            <person name="Saw J.H."/>
            <person name="Jorgensen S.L."/>
            <person name="Zaremba-Niedzwiedzka K."/>
            <person name="Martijn J."/>
            <person name="Lind A.E."/>
            <person name="van Eijk R."/>
            <person name="Schleper C."/>
            <person name="Guy L."/>
            <person name="Ettema T.J."/>
        </authorList>
    </citation>
    <scope>NUCLEOTIDE SEQUENCE</scope>
</reference>
<dbReference type="AlphaFoldDB" id="A0A0F9SFZ2"/>
<comment type="caution">
    <text evidence="1">The sequence shown here is derived from an EMBL/GenBank/DDBJ whole genome shotgun (WGS) entry which is preliminary data.</text>
</comment>
<sequence>MMGNLISGFTTTLIGVEILNRKRLIFTWKHYGYGYNYKFNNSDFRKLIKMAINGELK</sequence>
<gene>
    <name evidence="1" type="ORF">LCGC14_0476720</name>
</gene>
<name>A0A0F9SFZ2_9ZZZZ</name>
<proteinExistence type="predicted"/>